<evidence type="ECO:0000313" key="2">
    <source>
        <dbReference type="Proteomes" id="UP000017081"/>
    </source>
</evidence>
<organism evidence="1 2">
    <name type="scientific">Cetobacterium somerae ATCC BAA-474</name>
    <dbReference type="NCBI Taxonomy" id="1319815"/>
    <lineage>
        <taxon>Bacteria</taxon>
        <taxon>Fusobacteriati</taxon>
        <taxon>Fusobacteriota</taxon>
        <taxon>Fusobacteriia</taxon>
        <taxon>Fusobacteriales</taxon>
        <taxon>Fusobacteriaceae</taxon>
        <taxon>Cetobacterium</taxon>
    </lineage>
</organism>
<name>U7V8L2_9FUSO</name>
<comment type="caution">
    <text evidence="1">The sequence shown here is derived from an EMBL/GenBank/DDBJ whole genome shotgun (WGS) entry which is preliminary data.</text>
</comment>
<dbReference type="HOGENOM" id="CLU_870671_0_0_0"/>
<protein>
    <submittedName>
        <fullName evidence="1">Uncharacterized protein</fullName>
    </submittedName>
</protein>
<accession>U7V8L2</accession>
<sequence length="319" mass="37747">MIKNIVVFIFSIIFLKSHLYSKEIKNLIATEFKNEIKIERVIKIYPSETFKKWEGNYKVILVDKLDKEEFSYVFNEKDSSKDILKGIEEARNEKNIFVKKQLKVSEKFKKSFGEKFIQMSDIETIYGDRSYAIEFYLGKGFFKDKSVKYCVDLFKEMSLNIPDNYMVYLNTTTNPEKIKKSYYSFSDDGVFYRVNMTSFGSGADFFVSRKKFNSPMNSLNPNLKAKFINLNNRISSQNYFYKNTGLFIEILMQGDLYEKLEKKLKSRFKEFQFIYGYLDVIEGDIGIRAVVTNKFLDEDATEIYEFFYTIKTQKIDLVK</sequence>
<dbReference type="RefSeq" id="WP_023051593.1">
    <property type="nucleotide sequence ID" value="NZ_CP173060.2"/>
</dbReference>
<evidence type="ECO:0000313" key="1">
    <source>
        <dbReference type="EMBL" id="ERT68042.1"/>
    </source>
</evidence>
<dbReference type="STRING" id="1319815.HMPREF0202_02060"/>
<dbReference type="AlphaFoldDB" id="U7V8L2"/>
<keyword evidence="2" id="KW-1185">Reference proteome</keyword>
<dbReference type="EMBL" id="AXZF01000088">
    <property type="protein sequence ID" value="ERT68042.1"/>
    <property type="molecule type" value="Genomic_DNA"/>
</dbReference>
<dbReference type="Proteomes" id="UP000017081">
    <property type="component" value="Unassembled WGS sequence"/>
</dbReference>
<reference evidence="1 2" key="1">
    <citation type="submission" date="2013-08" db="EMBL/GenBank/DDBJ databases">
        <authorList>
            <person name="Weinstock G."/>
            <person name="Sodergren E."/>
            <person name="Wylie T."/>
            <person name="Fulton L."/>
            <person name="Fulton R."/>
            <person name="Fronick C."/>
            <person name="O'Laughlin M."/>
            <person name="Godfrey J."/>
            <person name="Miner T."/>
            <person name="Herter B."/>
            <person name="Appelbaum E."/>
            <person name="Cordes M."/>
            <person name="Lek S."/>
            <person name="Wollam A."/>
            <person name="Pepin K.H."/>
            <person name="Palsikar V.B."/>
            <person name="Mitreva M."/>
            <person name="Wilson R.K."/>
        </authorList>
    </citation>
    <scope>NUCLEOTIDE SEQUENCE [LARGE SCALE GENOMIC DNA]</scope>
    <source>
        <strain evidence="1 2">ATCC BAA-474</strain>
    </source>
</reference>
<proteinExistence type="predicted"/>
<gene>
    <name evidence="1" type="ORF">HMPREF0202_02060</name>
</gene>